<evidence type="ECO:0000313" key="2">
    <source>
        <dbReference type="Proteomes" id="UP000821845"/>
    </source>
</evidence>
<accession>A0ACB7TBT7</accession>
<protein>
    <submittedName>
        <fullName evidence="1">Uncharacterized protein</fullName>
    </submittedName>
</protein>
<dbReference type="EMBL" id="CM023490">
    <property type="protein sequence ID" value="KAH6942324.1"/>
    <property type="molecule type" value="Genomic_DNA"/>
</dbReference>
<gene>
    <name evidence="1" type="ORF">HPB50_003910</name>
</gene>
<comment type="caution">
    <text evidence="1">The sequence shown here is derived from an EMBL/GenBank/DDBJ whole genome shotgun (WGS) entry which is preliminary data.</text>
</comment>
<name>A0ACB7TBT7_HYAAI</name>
<dbReference type="Proteomes" id="UP000821845">
    <property type="component" value="Chromosome 10"/>
</dbReference>
<reference evidence="1" key="1">
    <citation type="submission" date="2020-05" db="EMBL/GenBank/DDBJ databases">
        <title>Large-scale comparative analyses of tick genomes elucidate their genetic diversity and vector capacities.</title>
        <authorList>
            <person name="Jia N."/>
            <person name="Wang J."/>
            <person name="Shi W."/>
            <person name="Du L."/>
            <person name="Sun Y."/>
            <person name="Zhan W."/>
            <person name="Jiang J."/>
            <person name="Wang Q."/>
            <person name="Zhang B."/>
            <person name="Ji P."/>
            <person name="Sakyi L.B."/>
            <person name="Cui X."/>
            <person name="Yuan T."/>
            <person name="Jiang B."/>
            <person name="Yang W."/>
            <person name="Lam T.T.-Y."/>
            <person name="Chang Q."/>
            <person name="Ding S."/>
            <person name="Wang X."/>
            <person name="Zhu J."/>
            <person name="Ruan X."/>
            <person name="Zhao L."/>
            <person name="Wei J."/>
            <person name="Que T."/>
            <person name="Du C."/>
            <person name="Cheng J."/>
            <person name="Dai P."/>
            <person name="Han X."/>
            <person name="Huang E."/>
            <person name="Gao Y."/>
            <person name="Liu J."/>
            <person name="Shao H."/>
            <person name="Ye R."/>
            <person name="Li L."/>
            <person name="Wei W."/>
            <person name="Wang X."/>
            <person name="Wang C."/>
            <person name="Yang T."/>
            <person name="Huo Q."/>
            <person name="Li W."/>
            <person name="Guo W."/>
            <person name="Chen H."/>
            <person name="Zhou L."/>
            <person name="Ni X."/>
            <person name="Tian J."/>
            <person name="Zhou Y."/>
            <person name="Sheng Y."/>
            <person name="Liu T."/>
            <person name="Pan Y."/>
            <person name="Xia L."/>
            <person name="Li J."/>
            <person name="Zhao F."/>
            <person name="Cao W."/>
        </authorList>
    </citation>
    <scope>NUCLEOTIDE SEQUENCE</scope>
    <source>
        <strain evidence="1">Hyas-2018</strain>
    </source>
</reference>
<organism evidence="1 2">
    <name type="scientific">Hyalomma asiaticum</name>
    <name type="common">Tick</name>
    <dbReference type="NCBI Taxonomy" id="266040"/>
    <lineage>
        <taxon>Eukaryota</taxon>
        <taxon>Metazoa</taxon>
        <taxon>Ecdysozoa</taxon>
        <taxon>Arthropoda</taxon>
        <taxon>Chelicerata</taxon>
        <taxon>Arachnida</taxon>
        <taxon>Acari</taxon>
        <taxon>Parasitiformes</taxon>
        <taxon>Ixodida</taxon>
        <taxon>Ixodoidea</taxon>
        <taxon>Ixodidae</taxon>
        <taxon>Hyalomminae</taxon>
        <taxon>Hyalomma</taxon>
    </lineage>
</organism>
<sequence>MQACLKKRSQGAHVIVVAAGRGPRDRGPRKAMTGVSLAVRPRHWGTGRGHELIHAVGAGVATTAPRGIRRDCSSTARSCPSNRRRRSGSTHSCPRP</sequence>
<proteinExistence type="predicted"/>
<evidence type="ECO:0000313" key="1">
    <source>
        <dbReference type="EMBL" id="KAH6942324.1"/>
    </source>
</evidence>
<keyword evidence="2" id="KW-1185">Reference proteome</keyword>